<evidence type="ECO:0000313" key="2">
    <source>
        <dbReference type="EMBL" id="AVP87220.1"/>
    </source>
</evidence>
<dbReference type="Proteomes" id="UP000241762">
    <property type="component" value="Chromosome"/>
</dbReference>
<keyword evidence="3" id="KW-1185">Reference proteome</keyword>
<evidence type="ECO:0000313" key="3">
    <source>
        <dbReference type="Proteomes" id="UP000241762"/>
    </source>
</evidence>
<dbReference type="InterPro" id="IPR003734">
    <property type="entry name" value="DUF155"/>
</dbReference>
<name>A0A2P1P7H9_9RICK</name>
<dbReference type="EMBL" id="CP027845">
    <property type="protein sequence ID" value="AVP87220.1"/>
    <property type="molecule type" value="Genomic_DNA"/>
</dbReference>
<dbReference type="AlphaFoldDB" id="A0A2P1P7H9"/>
<gene>
    <name evidence="2" type="ORF">phytr_2640</name>
</gene>
<dbReference type="InterPro" id="IPR051624">
    <property type="entry name" value="RMD1/Sad1-interacting"/>
</dbReference>
<dbReference type="KEGG" id="ptc:phytr_2640"/>
<dbReference type="PANTHER" id="PTHR16255:SF1">
    <property type="entry name" value="REQUIRED FOR MEIOTIC NUCLEAR DIVISION PROTEIN 1 HOMOLOG"/>
    <property type="match status" value="1"/>
</dbReference>
<accession>A0A2P1P7H9</accession>
<sequence length="267" mass="30877">MRCSAYCSANSYDIDALTQHLTKKDQAPNFFDDVVHTRRNLSGQEIDVFYFQFGCVVIWSADLNQEKEILNELLTFSTEPIQPPIYLDFISYKHDASLSEHSIDEESNQIVLKELSSFSKLAVSYALAQSAKLSALEESVNNILKQTSPLRQELASTGRVSLSKTEISKQIGFLFNERYSINLTSDVLDTPEFFWRKPSYEPLYLQTARFQDIQVRQSILNRRLDMIHEFYDLLSNELNHKSSTRLEFTIIFLITIEVLLAFKNNLF</sequence>
<organism evidence="2 3">
    <name type="scientific">Candidatus Phycorickettsia trachydisci</name>
    <dbReference type="NCBI Taxonomy" id="2115978"/>
    <lineage>
        <taxon>Bacteria</taxon>
        <taxon>Pseudomonadati</taxon>
        <taxon>Pseudomonadota</taxon>
        <taxon>Alphaproteobacteria</taxon>
        <taxon>Rickettsiales</taxon>
        <taxon>Rickettsiaceae</taxon>
        <taxon>Candidatus Phycorickettsia</taxon>
    </lineage>
</organism>
<dbReference type="PANTHER" id="PTHR16255">
    <property type="entry name" value="REQUIRED FOR MEIOTIC NUCLEAR DIVISION PROTEIN 1 HOMOLOG"/>
    <property type="match status" value="1"/>
</dbReference>
<dbReference type="OrthoDB" id="529323at2"/>
<proteinExistence type="predicted"/>
<feature type="domain" description="DUF155" evidence="1">
    <location>
        <begin position="48"/>
        <end position="221"/>
    </location>
</feature>
<reference evidence="2 3" key="1">
    <citation type="submission" date="2018-03" db="EMBL/GenBank/DDBJ databases">
        <title>A gene transfer event suggests a long-term partnership between eustigmatophyte algae and a novel lineage of endosymbiotic bacteria.</title>
        <authorList>
            <person name="Yurchenko T."/>
            <person name="Sevcikova T."/>
            <person name="Pribyl P."/>
            <person name="El Karkouri K."/>
            <person name="Klimes V."/>
            <person name="Amaral R."/>
            <person name="Zbrankova V."/>
            <person name="Kim E."/>
            <person name="Raoult D."/>
            <person name="Santos L.M.A."/>
            <person name="Elias M."/>
        </authorList>
    </citation>
    <scope>NUCLEOTIDE SEQUENCE [LARGE SCALE GENOMIC DNA]</scope>
    <source>
        <strain evidence="2">CCALA 838</strain>
    </source>
</reference>
<evidence type="ECO:0000259" key="1">
    <source>
        <dbReference type="Pfam" id="PF02582"/>
    </source>
</evidence>
<dbReference type="RefSeq" id="WP_106874090.1">
    <property type="nucleotide sequence ID" value="NZ_CP027845.1"/>
</dbReference>
<protein>
    <recommendedName>
        <fullName evidence="1">DUF155 domain-containing protein</fullName>
    </recommendedName>
</protein>
<dbReference type="Pfam" id="PF02582">
    <property type="entry name" value="DUF155"/>
    <property type="match status" value="1"/>
</dbReference>